<dbReference type="Proteomes" id="UP000015620">
    <property type="component" value="Chromosome"/>
</dbReference>
<dbReference type="AlphaFoldDB" id="S5ZYR2"/>
<protein>
    <submittedName>
        <fullName evidence="1">Uncharacterized protein</fullName>
    </submittedName>
</protein>
<gene>
    <name evidence="1" type="ORF">TPE_0737</name>
</gene>
<sequence length="149" mass="17595">MKPIIIKNMFKGQPHYILTWSPLTKADKYKINSAVPAVSGVYELYKMDKEKKLNLLSVTHAWYGGLRSNIREAIDPYTKTDPELIKMLEDDDIEIYYRYSCSDSFGDLLDVVWFLHSTYFPDDIRVESSNRYENFFLSERAPDNVYWLE</sequence>
<dbReference type="KEGG" id="tped:TPE_0737"/>
<evidence type="ECO:0000313" key="1">
    <source>
        <dbReference type="EMBL" id="AGT43233.1"/>
    </source>
</evidence>
<dbReference type="EMBL" id="CP004120">
    <property type="protein sequence ID" value="AGT43233.1"/>
    <property type="molecule type" value="Genomic_DNA"/>
</dbReference>
<reference evidence="1 2" key="1">
    <citation type="journal article" date="2013" name="PLoS ONE">
        <title>Genome-Wide Relatedness of Treponema pedis, from Gingiva and Necrotic Skin Lesions of Pigs, with the Human Oral Pathogen Treponema denticola.</title>
        <authorList>
            <person name="Svartstrom O."/>
            <person name="Mushtaq M."/>
            <person name="Pringle M."/>
            <person name="Segerman B."/>
        </authorList>
    </citation>
    <scope>NUCLEOTIDE SEQUENCE [LARGE SCALE GENOMIC DNA]</scope>
    <source>
        <strain evidence="1">T A4</strain>
    </source>
</reference>
<evidence type="ECO:0000313" key="2">
    <source>
        <dbReference type="Proteomes" id="UP000015620"/>
    </source>
</evidence>
<dbReference type="PATRIC" id="fig|1291379.3.peg.733"/>
<dbReference type="HOGENOM" id="CLU_1748856_0_0_12"/>
<name>S5ZYR2_9SPIR</name>
<proteinExistence type="predicted"/>
<organism evidence="1 2">
    <name type="scientific">Treponema pedis str. T A4</name>
    <dbReference type="NCBI Taxonomy" id="1291379"/>
    <lineage>
        <taxon>Bacteria</taxon>
        <taxon>Pseudomonadati</taxon>
        <taxon>Spirochaetota</taxon>
        <taxon>Spirochaetia</taxon>
        <taxon>Spirochaetales</taxon>
        <taxon>Treponemataceae</taxon>
        <taxon>Treponema</taxon>
    </lineage>
</organism>
<accession>S5ZYR2</accession>
<keyword evidence="2" id="KW-1185">Reference proteome</keyword>
<dbReference type="STRING" id="1291379.TPE_0737"/>